<keyword evidence="1" id="KW-0812">Transmembrane</keyword>
<feature type="transmembrane region" description="Helical" evidence="1">
    <location>
        <begin position="29"/>
        <end position="49"/>
    </location>
</feature>
<keyword evidence="1" id="KW-0472">Membrane</keyword>
<keyword evidence="1" id="KW-1133">Transmembrane helix</keyword>
<reference evidence="2 3" key="1">
    <citation type="submission" date="2018-07" db="EMBL/GenBank/DDBJ databases">
        <title>Leeuwenhoekiella genomics.</title>
        <authorList>
            <person name="Tahon G."/>
            <person name="Willems A."/>
        </authorList>
    </citation>
    <scope>NUCLEOTIDE SEQUENCE [LARGE SCALE GENOMIC DNA]</scope>
    <source>
        <strain evidence="2 3">R-50232</strain>
    </source>
</reference>
<keyword evidence="3" id="KW-1185">Reference proteome</keyword>
<accession>A0A4Q0NUW0</accession>
<evidence type="ECO:0000313" key="2">
    <source>
        <dbReference type="EMBL" id="RXG15511.1"/>
    </source>
</evidence>
<proteinExistence type="predicted"/>
<evidence type="ECO:0000256" key="1">
    <source>
        <dbReference type="SAM" id="Phobius"/>
    </source>
</evidence>
<protein>
    <submittedName>
        <fullName evidence="2">Uncharacterized protein</fullName>
    </submittedName>
</protein>
<dbReference type="EMBL" id="QOVI01000003">
    <property type="protein sequence ID" value="RXG15511.1"/>
    <property type="molecule type" value="Genomic_DNA"/>
</dbReference>
<dbReference type="Proteomes" id="UP000289821">
    <property type="component" value="Unassembled WGS sequence"/>
</dbReference>
<comment type="caution">
    <text evidence="2">The sequence shown here is derived from an EMBL/GenBank/DDBJ whole genome shotgun (WGS) entry which is preliminary data.</text>
</comment>
<organism evidence="2 3">
    <name type="scientific">Leeuwenhoekiella aestuarii</name>
    <dbReference type="NCBI Taxonomy" id="2249426"/>
    <lineage>
        <taxon>Bacteria</taxon>
        <taxon>Pseudomonadati</taxon>
        <taxon>Bacteroidota</taxon>
        <taxon>Flavobacteriia</taxon>
        <taxon>Flavobacteriales</taxon>
        <taxon>Flavobacteriaceae</taxon>
        <taxon>Leeuwenhoekiella</taxon>
    </lineage>
</organism>
<dbReference type="AlphaFoldDB" id="A0A4Q0NUW0"/>
<sequence length="52" mass="5623">MYKNRLIGLIIFALGILILNVFYGDLMGFIGGILCGAGLIFAITGKISFLRT</sequence>
<gene>
    <name evidence="2" type="ORF">DSM04_103400</name>
</gene>
<evidence type="ECO:0000313" key="3">
    <source>
        <dbReference type="Proteomes" id="UP000289821"/>
    </source>
</evidence>
<name>A0A4Q0NUW0_9FLAO</name>
<feature type="transmembrane region" description="Helical" evidence="1">
    <location>
        <begin position="7"/>
        <end position="23"/>
    </location>
</feature>